<dbReference type="OMA" id="QWTQLRN"/>
<dbReference type="EMBL" id="KV441487">
    <property type="protein sequence ID" value="OAG17249.1"/>
    <property type="molecule type" value="Genomic_DNA"/>
</dbReference>
<dbReference type="SMART" id="SM00535">
    <property type="entry name" value="RIBOc"/>
    <property type="match status" value="1"/>
</dbReference>
<dbReference type="AlphaFoldDB" id="A0A177DEL1"/>
<dbReference type="Proteomes" id="UP000291422">
    <property type="component" value="Unassembled WGS sequence"/>
</dbReference>
<dbReference type="PROSITE" id="PS50142">
    <property type="entry name" value="RNASE_3_2"/>
    <property type="match status" value="1"/>
</dbReference>
<dbReference type="InterPro" id="IPR000999">
    <property type="entry name" value="RNase_III_dom"/>
</dbReference>
<dbReference type="InterPro" id="IPR036389">
    <property type="entry name" value="RNase_III_sf"/>
</dbReference>
<gene>
    <name evidence="3" type="ORF">AA0117_g9026</name>
    <name evidence="2" type="ORF">CC77DRAFT_1064506</name>
</gene>
<proteinExistence type="predicted"/>
<dbReference type="KEGG" id="aalt:CC77DRAFT_1064506"/>
<dbReference type="RefSeq" id="XP_018382670.1">
    <property type="nucleotide sequence ID" value="XM_018528735.1"/>
</dbReference>
<evidence type="ECO:0000259" key="1">
    <source>
        <dbReference type="PROSITE" id="PS50142"/>
    </source>
</evidence>
<dbReference type="Pfam" id="PF14622">
    <property type="entry name" value="Ribonucleas_3_3"/>
    <property type="match status" value="1"/>
</dbReference>
<dbReference type="Gene3D" id="1.10.1520.10">
    <property type="entry name" value="Ribonuclease III domain"/>
    <property type="match status" value="1"/>
</dbReference>
<protein>
    <submittedName>
        <fullName evidence="2">Ribonuclease III</fullName>
    </submittedName>
</protein>
<dbReference type="STRING" id="5599.A0A177DEL1"/>
<reference evidence="2 4" key="1">
    <citation type="submission" date="2016-05" db="EMBL/GenBank/DDBJ databases">
        <title>Comparative analysis of secretome profiles of manganese(II)-oxidizing ascomycete fungi.</title>
        <authorList>
            <consortium name="DOE Joint Genome Institute"/>
            <person name="Zeiner C.A."/>
            <person name="Purvine S.O."/>
            <person name="Zink E.M."/>
            <person name="Wu S."/>
            <person name="Pasa-Tolic L."/>
            <person name="Chaput D.L."/>
            <person name="Haridas S."/>
            <person name="Grigoriev I.V."/>
            <person name="Santelli C.M."/>
            <person name="Hansel C.M."/>
        </authorList>
    </citation>
    <scope>NUCLEOTIDE SEQUENCE [LARGE SCALE GENOMIC DNA]</scope>
    <source>
        <strain evidence="2 4">SRC1lrK2f</strain>
    </source>
</reference>
<evidence type="ECO:0000313" key="5">
    <source>
        <dbReference type="Proteomes" id="UP000291422"/>
    </source>
</evidence>
<keyword evidence="4" id="KW-1185">Reference proteome</keyword>
<accession>A0A177DEL1</accession>
<dbReference type="CDD" id="cd00593">
    <property type="entry name" value="RIBOc"/>
    <property type="match status" value="1"/>
</dbReference>
<evidence type="ECO:0000313" key="2">
    <source>
        <dbReference type="EMBL" id="OAG17249.1"/>
    </source>
</evidence>
<evidence type="ECO:0000313" key="3">
    <source>
        <dbReference type="EMBL" id="RYN71998.1"/>
    </source>
</evidence>
<feature type="domain" description="RNase III" evidence="1">
    <location>
        <begin position="40"/>
        <end position="142"/>
    </location>
</feature>
<name>A0A177DEL1_ALTAL</name>
<dbReference type="VEuPathDB" id="FungiDB:CC77DRAFT_1064506"/>
<dbReference type="Proteomes" id="UP000077248">
    <property type="component" value="Unassembled WGS sequence"/>
</dbReference>
<dbReference type="GO" id="GO:0006396">
    <property type="term" value="P:RNA processing"/>
    <property type="evidence" value="ECO:0007669"/>
    <property type="project" value="InterPro"/>
</dbReference>
<evidence type="ECO:0000313" key="4">
    <source>
        <dbReference type="Proteomes" id="UP000077248"/>
    </source>
</evidence>
<organism evidence="2 4">
    <name type="scientific">Alternaria alternata</name>
    <name type="common">Alternaria rot fungus</name>
    <name type="synonym">Torula alternata</name>
    <dbReference type="NCBI Taxonomy" id="5599"/>
    <lineage>
        <taxon>Eukaryota</taxon>
        <taxon>Fungi</taxon>
        <taxon>Dikarya</taxon>
        <taxon>Ascomycota</taxon>
        <taxon>Pezizomycotina</taxon>
        <taxon>Dothideomycetes</taxon>
        <taxon>Pleosporomycetidae</taxon>
        <taxon>Pleosporales</taxon>
        <taxon>Pleosporineae</taxon>
        <taxon>Pleosporaceae</taxon>
        <taxon>Alternaria</taxon>
        <taxon>Alternaria sect. Alternaria</taxon>
        <taxon>Alternaria alternata complex</taxon>
    </lineage>
</organism>
<dbReference type="SUPFAM" id="SSF69065">
    <property type="entry name" value="RNase III domain-like"/>
    <property type="match status" value="1"/>
</dbReference>
<sequence length="172" mass="18871">MLPRVETKAVDIGTLLQYTFTDKRIAVEAVQMAAPQIACLYNNTFESLDNNKRLSVLGDAVLAKVLCSAWFEARSSTGRVRSQAQWTQLRNEMLSNDALARRGYQTGLDRCVIVADSTPAVSPRMVATTLEALIGAVYQDGGDDAVNRVMRSLGFFDHTLLTVTSQPPLFPS</sequence>
<dbReference type="GeneID" id="29114329"/>
<reference evidence="3" key="3">
    <citation type="journal article" date="2019" name="J. ISSAAS">
        <title>Genomics, evolutionary history and diagnostics of the Alternaria alternata species group including apple and Asian pear pathotypes.</title>
        <authorList>
            <person name="Armitage A.D."/>
            <person name="Cockerton H.M."/>
            <person name="Sreenivasaprasad S."/>
            <person name="Woodhall J."/>
            <person name="Lane C."/>
            <person name="Harrison R.J."/>
            <person name="Clarkson J.P."/>
        </authorList>
    </citation>
    <scope>NUCLEOTIDE SEQUENCE</scope>
    <source>
        <strain evidence="3">FERA 1177</strain>
    </source>
</reference>
<dbReference type="GO" id="GO:0004525">
    <property type="term" value="F:ribonuclease III activity"/>
    <property type="evidence" value="ECO:0007669"/>
    <property type="project" value="InterPro"/>
</dbReference>
<dbReference type="EMBL" id="PDXD01000029">
    <property type="protein sequence ID" value="RYN71998.1"/>
    <property type="molecule type" value="Genomic_DNA"/>
</dbReference>
<reference evidence="5" key="2">
    <citation type="journal article" date="2019" name="bioRxiv">
        <title>Genomics, evolutionary history and diagnostics of the Alternaria alternata species group including apple and Asian pear pathotypes.</title>
        <authorList>
            <person name="Armitage A.D."/>
            <person name="Cockerton H.M."/>
            <person name="Sreenivasaprasad S."/>
            <person name="Woodhall J.W."/>
            <person name="Lane C.R."/>
            <person name="Harrison R.J."/>
            <person name="Clarkson J.P."/>
        </authorList>
    </citation>
    <scope>NUCLEOTIDE SEQUENCE [LARGE SCALE GENOMIC DNA]</scope>
    <source>
        <strain evidence="5">FERA 1177</strain>
    </source>
</reference>